<feature type="region of interest" description="Disordered" evidence="1">
    <location>
        <begin position="152"/>
        <end position="210"/>
    </location>
</feature>
<keyword evidence="3" id="KW-1185">Reference proteome</keyword>
<sequence length="521" mass="57426">MLESNMNNMPSQNDDRDSSVGEYLSRAAAAVAQGNQMLALHLYLAAFERGQAADDSVPTEAAIDGLKRAWRLACSLKERSIAEYVFERMEPYLSSDEVAACAEQLQELALSKLEEFGLSRDELEDMTDMISQDIIGGDAHLLRVEHLTDMPAPRREDAPAPQVPEAPTGQAPEDAPQPPAPVTAGGAPAPARKPAAGPAAPGTPPAQQKQVLSSMEHVTYKELVGFDQAVADMSAFGIGMQKDPAFQELVKQLNVRHGLDRMPACDALLMRSPAREDANRFMTATVGELDLPVLRMRMEENMQGMPVLCVMAQADRQPKLNKAHNDFEEPGVLVIEDIDLWSAPVFDAPEDLGGLIMSTLSRGAREAVNLIRNSADNPDVFVLCTAAAGNDIDPFFFDLLGPLSAIEIDNPNDKERADIWMDIAREHPSIRGVDRDVLVKYSKGMPRYDMYMAAREAIEEAYKDSLMQRRYIPVTTDNLFDKLAAYQPLESAEYKALEQAVIDDFRRELDHLDDLLKGEGQ</sequence>
<name>A0A4Q2K1D5_9ACTN</name>
<dbReference type="AlphaFoldDB" id="A0A4Q2K1D5"/>
<dbReference type="RefSeq" id="WP_129424327.1">
    <property type="nucleotide sequence ID" value="NZ_SDPW01000001.1"/>
</dbReference>
<organism evidence="2 3">
    <name type="scientific">Senegalimassilia faecalis</name>
    <dbReference type="NCBI Taxonomy" id="2509433"/>
    <lineage>
        <taxon>Bacteria</taxon>
        <taxon>Bacillati</taxon>
        <taxon>Actinomycetota</taxon>
        <taxon>Coriobacteriia</taxon>
        <taxon>Coriobacteriales</taxon>
        <taxon>Coriobacteriaceae</taxon>
        <taxon>Senegalimassilia</taxon>
    </lineage>
</organism>
<accession>A0A4Q2K1D5</accession>
<reference evidence="2 3" key="1">
    <citation type="submission" date="2019-01" db="EMBL/GenBank/DDBJ databases">
        <title>Senegalimassilia sp. nov. KGMB04484 isolated human feces.</title>
        <authorList>
            <person name="Han K.-I."/>
            <person name="Kim J.-S."/>
            <person name="Lee K.C."/>
            <person name="Suh M.K."/>
            <person name="Eom M.K."/>
            <person name="Lee J.H."/>
            <person name="Park S.-H."/>
            <person name="Kang S.W."/>
            <person name="Park J.-E."/>
            <person name="Oh B.S."/>
            <person name="Yu S.Y."/>
            <person name="Choi S.-H."/>
            <person name="Lee D.H."/>
            <person name="Yoon H."/>
            <person name="Kim B.-Y."/>
            <person name="Lee J.H."/>
            <person name="Lee J.-S."/>
        </authorList>
    </citation>
    <scope>NUCLEOTIDE SEQUENCE [LARGE SCALE GENOMIC DNA]</scope>
    <source>
        <strain evidence="2 3">KGMB04484</strain>
    </source>
</reference>
<feature type="compositionally biased region" description="Low complexity" evidence="1">
    <location>
        <begin position="182"/>
        <end position="200"/>
    </location>
</feature>
<evidence type="ECO:0000313" key="2">
    <source>
        <dbReference type="EMBL" id="RXZ54198.1"/>
    </source>
</evidence>
<protein>
    <submittedName>
        <fullName evidence="2">Ribonucleotide reductase subunit alpha</fullName>
    </submittedName>
</protein>
<dbReference type="EMBL" id="SDPW01000001">
    <property type="protein sequence ID" value="RXZ54198.1"/>
    <property type="molecule type" value="Genomic_DNA"/>
</dbReference>
<dbReference type="Proteomes" id="UP000293345">
    <property type="component" value="Unassembled WGS sequence"/>
</dbReference>
<dbReference type="InterPro" id="IPR027417">
    <property type="entry name" value="P-loop_NTPase"/>
</dbReference>
<dbReference type="SUPFAM" id="SSF52540">
    <property type="entry name" value="P-loop containing nucleoside triphosphate hydrolases"/>
    <property type="match status" value="1"/>
</dbReference>
<proteinExistence type="predicted"/>
<evidence type="ECO:0000256" key="1">
    <source>
        <dbReference type="SAM" id="MobiDB-lite"/>
    </source>
</evidence>
<gene>
    <name evidence="2" type="ORF">ET524_06715</name>
</gene>
<comment type="caution">
    <text evidence="2">The sequence shown here is derived from an EMBL/GenBank/DDBJ whole genome shotgun (WGS) entry which is preliminary data.</text>
</comment>
<dbReference type="OrthoDB" id="3169849at2"/>
<evidence type="ECO:0000313" key="3">
    <source>
        <dbReference type="Proteomes" id="UP000293345"/>
    </source>
</evidence>